<gene>
    <name evidence="1" type="ORF">Ade02nite_50530</name>
</gene>
<dbReference type="RefSeq" id="WP_203768829.1">
    <property type="nucleotide sequence ID" value="NZ_BOMI01000099.1"/>
</dbReference>
<keyword evidence="2" id="KW-1185">Reference proteome</keyword>
<comment type="caution">
    <text evidence="1">The sequence shown here is derived from an EMBL/GenBank/DDBJ whole genome shotgun (WGS) entry which is preliminary data.</text>
</comment>
<dbReference type="Proteomes" id="UP000609879">
    <property type="component" value="Unassembled WGS sequence"/>
</dbReference>
<accession>A0ABQ3Y8T9</accession>
<protein>
    <submittedName>
        <fullName evidence="1">Uncharacterized protein</fullName>
    </submittedName>
</protein>
<proteinExistence type="predicted"/>
<organism evidence="1 2">
    <name type="scientific">Paractinoplanes deccanensis</name>
    <dbReference type="NCBI Taxonomy" id="113561"/>
    <lineage>
        <taxon>Bacteria</taxon>
        <taxon>Bacillati</taxon>
        <taxon>Actinomycetota</taxon>
        <taxon>Actinomycetes</taxon>
        <taxon>Micromonosporales</taxon>
        <taxon>Micromonosporaceae</taxon>
        <taxon>Paractinoplanes</taxon>
    </lineage>
</organism>
<dbReference type="EMBL" id="BOMI01000099">
    <property type="protein sequence ID" value="GID76412.1"/>
    <property type="molecule type" value="Genomic_DNA"/>
</dbReference>
<evidence type="ECO:0000313" key="1">
    <source>
        <dbReference type="EMBL" id="GID76412.1"/>
    </source>
</evidence>
<sequence length="127" mass="13452">MGDGIRVESDGLTAFSGKVHDDTSRTIEPGYSDARVYLDSGVRFGAGNASGGVHAAKQRYAESLRASTNNIVEYMYAARVLADAATSVAAMFDRGDLTAQQRVDYVNGALHAAAVEIRKQREGGPAI</sequence>
<reference evidence="1 2" key="1">
    <citation type="submission" date="2021-01" db="EMBL/GenBank/DDBJ databases">
        <title>Whole genome shotgun sequence of Actinoplanes deccanensis NBRC 13994.</title>
        <authorList>
            <person name="Komaki H."/>
            <person name="Tamura T."/>
        </authorList>
    </citation>
    <scope>NUCLEOTIDE SEQUENCE [LARGE SCALE GENOMIC DNA]</scope>
    <source>
        <strain evidence="1 2">NBRC 13994</strain>
    </source>
</reference>
<evidence type="ECO:0000313" key="2">
    <source>
        <dbReference type="Proteomes" id="UP000609879"/>
    </source>
</evidence>
<name>A0ABQ3Y8T9_9ACTN</name>